<keyword evidence="1" id="KW-0472">Membrane</keyword>
<dbReference type="EMBL" id="PFBM01000005">
    <property type="protein sequence ID" value="PIR82820.1"/>
    <property type="molecule type" value="Genomic_DNA"/>
</dbReference>
<gene>
    <name evidence="2" type="ORF">COU20_00635</name>
</gene>
<sequence>MKKITHTNLAILLSIVCVAALAGLAFLPGALSAQVRTAEEIRTALVESGIASTMTQESIDASVANVLRMLESGELTYEGFLNDLDFEPFDQGPLSAGGGVSAGIVSCFDYYTFGSVQVHATANVSTAVSGTPVTFVGEIVNDNPYPIVDGALYVKIFRMRDEPDAVAANGPDVVDQFFVRDNIALPAHGTLPIVFSWDIPSFAQSGEYAAAAFFTTSKKYNLLGLSFTDDVVGNQMPFLVMGERNTTVKFDKDSVRVNGNAYLFAAFPPRADSSSPVVITASVRNDTGEGATVPVTWRLYQWDAQRNENLIDTFQTTVTVPAGGSAPVSFVADDVQYPVYLAIGTVQWRNTESIINVRFVREGVDRTRINFPGITSFPLRKGEQTTLFSCLHGSGESALVPDGRLELRLTDETGREIHSHTYTGGVTGAMMGIASAFTPRRDYNVVHLNARLYQGNQLVDDARLVYDCNEIDPSLCTEEGAATAGFMADVLTLLIAIAGGLALLGAAAWVVVRMRARDAVRSGSAEPASGEGL</sequence>
<accession>A0A2H0U8W4</accession>
<dbReference type="AlphaFoldDB" id="A0A2H0U8W4"/>
<reference evidence="3" key="1">
    <citation type="submission" date="2017-09" db="EMBL/GenBank/DDBJ databases">
        <title>Depth-based differentiation of microbial function through sediment-hosted aquifers and enrichment of novel symbionts in the deep terrestrial subsurface.</title>
        <authorList>
            <person name="Probst A.J."/>
            <person name="Ladd B."/>
            <person name="Jarett J.K."/>
            <person name="Geller-Mcgrath D.E."/>
            <person name="Sieber C.M.K."/>
            <person name="Emerson J.B."/>
            <person name="Anantharaman K."/>
            <person name="Thomas B.C."/>
            <person name="Malmstrom R."/>
            <person name="Stieglmeier M."/>
            <person name="Klingl A."/>
            <person name="Woyke T."/>
            <person name="Ryan C.M."/>
            <person name="Banfield J.F."/>
        </authorList>
    </citation>
    <scope>NUCLEOTIDE SEQUENCE [LARGE SCALE GENOMIC DNA]</scope>
</reference>
<protein>
    <submittedName>
        <fullName evidence="2">Uncharacterized protein</fullName>
    </submittedName>
</protein>
<keyword evidence="1" id="KW-0812">Transmembrane</keyword>
<dbReference type="Proteomes" id="UP000231379">
    <property type="component" value="Unassembled WGS sequence"/>
</dbReference>
<keyword evidence="1" id="KW-1133">Transmembrane helix</keyword>
<evidence type="ECO:0000313" key="3">
    <source>
        <dbReference type="Proteomes" id="UP000231379"/>
    </source>
</evidence>
<proteinExistence type="predicted"/>
<name>A0A2H0U8W4_9BACT</name>
<organism evidence="2 3">
    <name type="scientific">Candidatus Kaiserbacteria bacterium CG10_big_fil_rev_8_21_14_0_10_59_10</name>
    <dbReference type="NCBI Taxonomy" id="1974612"/>
    <lineage>
        <taxon>Bacteria</taxon>
        <taxon>Candidatus Kaiseribacteriota</taxon>
    </lineage>
</organism>
<evidence type="ECO:0000313" key="2">
    <source>
        <dbReference type="EMBL" id="PIR82820.1"/>
    </source>
</evidence>
<evidence type="ECO:0000256" key="1">
    <source>
        <dbReference type="SAM" id="Phobius"/>
    </source>
</evidence>
<comment type="caution">
    <text evidence="2">The sequence shown here is derived from an EMBL/GenBank/DDBJ whole genome shotgun (WGS) entry which is preliminary data.</text>
</comment>
<feature type="transmembrane region" description="Helical" evidence="1">
    <location>
        <begin position="490"/>
        <end position="512"/>
    </location>
</feature>